<dbReference type="EMBL" id="JBHSQV010000035">
    <property type="protein sequence ID" value="MFC5986108.1"/>
    <property type="molecule type" value="Genomic_DNA"/>
</dbReference>
<feature type="domain" description="N-(5'phosphoribosyl) anthranilate isomerase (PRAI)" evidence="10">
    <location>
        <begin position="5"/>
        <end position="217"/>
    </location>
</feature>
<comment type="caution">
    <text evidence="11">The sequence shown here is derived from an EMBL/GenBank/DDBJ whole genome shotgun (WGS) entry which is preliminary data.</text>
</comment>
<dbReference type="Proteomes" id="UP001596250">
    <property type="component" value="Unassembled WGS sequence"/>
</dbReference>
<evidence type="ECO:0000256" key="4">
    <source>
        <dbReference type="ARBA" id="ARBA00022272"/>
    </source>
</evidence>
<evidence type="ECO:0000256" key="2">
    <source>
        <dbReference type="ARBA" id="ARBA00004664"/>
    </source>
</evidence>
<evidence type="ECO:0000256" key="9">
    <source>
        <dbReference type="HAMAP-Rule" id="MF_00135"/>
    </source>
</evidence>
<dbReference type="RefSeq" id="WP_379893435.1">
    <property type="nucleotide sequence ID" value="NZ_CBCSCT010000004.1"/>
</dbReference>
<dbReference type="InterPro" id="IPR013785">
    <property type="entry name" value="Aldolase_TIM"/>
</dbReference>
<keyword evidence="6 9" id="KW-0822">Tryptophan biosynthesis</keyword>
<dbReference type="GO" id="GO:0016853">
    <property type="term" value="F:isomerase activity"/>
    <property type="evidence" value="ECO:0007669"/>
    <property type="project" value="UniProtKB-KW"/>
</dbReference>
<reference evidence="12" key="1">
    <citation type="journal article" date="2019" name="Int. J. Syst. Evol. Microbiol.">
        <title>The Global Catalogue of Microorganisms (GCM) 10K type strain sequencing project: providing services to taxonomists for standard genome sequencing and annotation.</title>
        <authorList>
            <consortium name="The Broad Institute Genomics Platform"/>
            <consortium name="The Broad Institute Genome Sequencing Center for Infectious Disease"/>
            <person name="Wu L."/>
            <person name="Ma J."/>
        </authorList>
    </citation>
    <scope>NUCLEOTIDE SEQUENCE [LARGE SCALE GENOMIC DNA]</scope>
    <source>
        <strain evidence="12">CCM 8749</strain>
    </source>
</reference>
<proteinExistence type="inferred from homology"/>
<keyword evidence="8 9" id="KW-0413">Isomerase</keyword>
<comment type="pathway">
    <text evidence="2 9">Amino-acid biosynthesis; L-tryptophan biosynthesis; L-tryptophan from chorismate: step 3/5.</text>
</comment>
<evidence type="ECO:0000313" key="12">
    <source>
        <dbReference type="Proteomes" id="UP001596250"/>
    </source>
</evidence>
<dbReference type="HAMAP" id="MF_00135">
    <property type="entry name" value="PRAI"/>
    <property type="match status" value="1"/>
</dbReference>
<evidence type="ECO:0000256" key="7">
    <source>
        <dbReference type="ARBA" id="ARBA00023141"/>
    </source>
</evidence>
<accession>A0ABW1IM10</accession>
<evidence type="ECO:0000256" key="5">
    <source>
        <dbReference type="ARBA" id="ARBA00022605"/>
    </source>
</evidence>
<dbReference type="EC" id="5.3.1.24" evidence="3 9"/>
<keyword evidence="5 9" id="KW-0028">Amino-acid biosynthesis</keyword>
<name>A0ABW1IM10_9BACL</name>
<sequence>MTTAVKICGLQSADQIRQIKNLSIDYVGFVFAPSKRQVTPTQTAEAIQELSVEGIRCFQAAGVFVNPSLVELREVLAEAALDVVQLHGAEQPAFCAEVKEQFGVKVFKAFSLNEQLWTNEQVKSVLAPYQGTIDAALLDTYDPVYGGGSGKTFRWEVIPVWKKAARELGIPLFVAGGLHEGNIADLIDKYEPDGVDVSSGVETDGVKDIKKIRIFVERVKNR</sequence>
<comment type="catalytic activity">
    <reaction evidence="1 9">
        <text>N-(5-phospho-beta-D-ribosyl)anthranilate = 1-(2-carboxyphenylamino)-1-deoxy-D-ribulose 5-phosphate</text>
        <dbReference type="Rhea" id="RHEA:21540"/>
        <dbReference type="ChEBI" id="CHEBI:18277"/>
        <dbReference type="ChEBI" id="CHEBI:58613"/>
        <dbReference type="EC" id="5.3.1.24"/>
    </reaction>
</comment>
<protein>
    <recommendedName>
        <fullName evidence="4 9">N-(5'-phosphoribosyl)anthranilate isomerase</fullName>
        <shortName evidence="9">PRAI</shortName>
        <ecNumber evidence="3 9">5.3.1.24</ecNumber>
    </recommendedName>
</protein>
<dbReference type="InterPro" id="IPR044643">
    <property type="entry name" value="TrpF_fam"/>
</dbReference>
<dbReference type="Gene3D" id="3.20.20.70">
    <property type="entry name" value="Aldolase class I"/>
    <property type="match status" value="1"/>
</dbReference>
<evidence type="ECO:0000256" key="6">
    <source>
        <dbReference type="ARBA" id="ARBA00022822"/>
    </source>
</evidence>
<keyword evidence="12" id="KW-1185">Reference proteome</keyword>
<evidence type="ECO:0000256" key="3">
    <source>
        <dbReference type="ARBA" id="ARBA00012572"/>
    </source>
</evidence>
<evidence type="ECO:0000256" key="8">
    <source>
        <dbReference type="ARBA" id="ARBA00023235"/>
    </source>
</evidence>
<dbReference type="SUPFAM" id="SSF51366">
    <property type="entry name" value="Ribulose-phoshate binding barrel"/>
    <property type="match status" value="1"/>
</dbReference>
<evidence type="ECO:0000259" key="10">
    <source>
        <dbReference type="Pfam" id="PF00697"/>
    </source>
</evidence>
<evidence type="ECO:0000313" key="11">
    <source>
        <dbReference type="EMBL" id="MFC5986108.1"/>
    </source>
</evidence>
<dbReference type="Pfam" id="PF00697">
    <property type="entry name" value="PRAI"/>
    <property type="match status" value="1"/>
</dbReference>
<dbReference type="CDD" id="cd00405">
    <property type="entry name" value="PRAI"/>
    <property type="match status" value="1"/>
</dbReference>
<gene>
    <name evidence="9" type="primary">trpF</name>
    <name evidence="11" type="ORF">ACFPXP_06640</name>
</gene>
<dbReference type="InterPro" id="IPR011060">
    <property type="entry name" value="RibuloseP-bd_barrel"/>
</dbReference>
<organism evidence="11 12">
    <name type="scientific">Marinicrinis lubricantis</name>
    <dbReference type="NCBI Taxonomy" id="2086470"/>
    <lineage>
        <taxon>Bacteria</taxon>
        <taxon>Bacillati</taxon>
        <taxon>Bacillota</taxon>
        <taxon>Bacilli</taxon>
        <taxon>Bacillales</taxon>
        <taxon>Paenibacillaceae</taxon>
    </lineage>
</organism>
<keyword evidence="7 9" id="KW-0057">Aromatic amino acid biosynthesis</keyword>
<dbReference type="PANTHER" id="PTHR42894:SF1">
    <property type="entry name" value="N-(5'-PHOSPHORIBOSYL)ANTHRANILATE ISOMERASE"/>
    <property type="match status" value="1"/>
</dbReference>
<comment type="similarity">
    <text evidence="9">Belongs to the TrpF family.</text>
</comment>
<dbReference type="PANTHER" id="PTHR42894">
    <property type="entry name" value="N-(5'-PHOSPHORIBOSYL)ANTHRANILATE ISOMERASE"/>
    <property type="match status" value="1"/>
</dbReference>
<dbReference type="InterPro" id="IPR001240">
    <property type="entry name" value="PRAI_dom"/>
</dbReference>
<evidence type="ECO:0000256" key="1">
    <source>
        <dbReference type="ARBA" id="ARBA00001164"/>
    </source>
</evidence>